<reference evidence="1" key="1">
    <citation type="submission" date="2021-06" db="EMBL/GenBank/DDBJ databases">
        <authorList>
            <person name="Kallberg Y."/>
            <person name="Tangrot J."/>
            <person name="Rosling A."/>
        </authorList>
    </citation>
    <scope>NUCLEOTIDE SEQUENCE</scope>
    <source>
        <strain evidence="1">CL356</strain>
    </source>
</reference>
<name>A0ACA9LYR6_9GLOM</name>
<dbReference type="EMBL" id="CAJVPT010008843">
    <property type="protein sequence ID" value="CAG8555954.1"/>
    <property type="molecule type" value="Genomic_DNA"/>
</dbReference>
<protein>
    <submittedName>
        <fullName evidence="1">5797_t:CDS:1</fullName>
    </submittedName>
</protein>
<dbReference type="Proteomes" id="UP000789525">
    <property type="component" value="Unassembled WGS sequence"/>
</dbReference>
<gene>
    <name evidence="1" type="ORF">ACOLOM_LOCUS5044</name>
</gene>
<comment type="caution">
    <text evidence="1">The sequence shown here is derived from an EMBL/GenBank/DDBJ whole genome shotgun (WGS) entry which is preliminary data.</text>
</comment>
<evidence type="ECO:0000313" key="1">
    <source>
        <dbReference type="EMBL" id="CAG8555954.1"/>
    </source>
</evidence>
<feature type="non-terminal residue" evidence="1">
    <location>
        <position position="1"/>
    </location>
</feature>
<organism evidence="1 2">
    <name type="scientific">Acaulospora colombiana</name>
    <dbReference type="NCBI Taxonomy" id="27376"/>
    <lineage>
        <taxon>Eukaryota</taxon>
        <taxon>Fungi</taxon>
        <taxon>Fungi incertae sedis</taxon>
        <taxon>Mucoromycota</taxon>
        <taxon>Glomeromycotina</taxon>
        <taxon>Glomeromycetes</taxon>
        <taxon>Diversisporales</taxon>
        <taxon>Acaulosporaceae</taxon>
        <taxon>Acaulospora</taxon>
    </lineage>
</organism>
<proteinExistence type="predicted"/>
<evidence type="ECO:0000313" key="2">
    <source>
        <dbReference type="Proteomes" id="UP000789525"/>
    </source>
</evidence>
<sequence>KLTELIGSLFKLGKSGATEENNPVVKNGMNFLRSKQEEINSNRQQNTIQPTAEQIKRLRCQKEAFSRLSANKPISDRLFLGMLKSEDVEQVTQLNELIEQTKIKISPSFNLDTEEEAAVAVSMFPTPQKVEQMREAAEKREIELNNRIKKRIQELEQLPGNLSNEPVNVGGRPNRNAAGPRVKALIERKGYKLRACQQKLRNEVMQYSIYRRPARIISLKQYERPAPKILKNAAYYENLEREKRETYRRRIKEERSAYFNAIFHQTNYMNEISHRKQAMREKLGRSVIIYHAQLQKQVQKQLERSSRERINALKNNDEEAYMKLIDEHKDKRITHLLRQTDMFLSSLTKAVVDHQKDHINEEISIGSDISVVENDNIIETLDGKKVDYHAIAHRIEEAVEQPNILIGGELKDYQLKGLQWMVSLYNNHLNGILADEMGLGKTIQTISLITYLIEKKQQNGPYLIVVPLSTMTNWQLEFEKWAPSVKICTYKGTPANRKIIQRQYLKNLNCQVFLTTYEYVIKDKAVLNKPRWLYCIIDEGHRMKNTNSKLSVVLSNEYTLRYRLILTGTPLQNNLPELWSLLNFILPKIFNSVNSFEEWFNTPFANTGGQDKIALNEEESLLIIRRLHKVLRPFLLRRLKKDVESQLPDKVERIIKVKLSALQQKLYNQMKTHGAIFVGTGERGKTGVRSHRNTVMQLRKICNHPFVFSEVEKDINPNNENNHLLVRVSGKFDFLDRVLPKYFKANHRVLLFCQMTNILTIMEDFLNFRGYKYLRLDGSVKSEERTILLKKFNSPDSPYFIFLLSTRAGGLGLNLQSADTVILYDSDWNPHQDLQAQDRAHRVGQTKKVQVLRLVTQNSVEEKVLAKAQFKLDMDGKVIQAGKFDHTSTDKARDEFLRSLLEGDNIDGNSADEREDLDDDEINEIISRDETELELFRQMDITRIREETAEWKAKGLSMPERLIQEYELPEVYLREYKTIPDDGVEYGRGQRQRKEVIYDDGLTEDQFLNAVENNVDIENLIAKKQLSTRRRQVKKQLKQDTGNVEESSPVRAPRRPNKRKAGDDDETIDADDDLLDEASTSTRPRRKRRSVNYTIPIDIPDEAESENVPLIRRNKKNHDPVEFMDESVTRTKIKLEKGEKTERRRKDFDDDISIDAIEVESEPDDAQSIKSKRKGKGRDNAETTDEPITKITVKSNEKVKSEGENVEQGELFKHKTKNKKKKGSTIITLSLEKGAKVRKVETISGDELKQKRRKTKKILGEDNSAINDLFTECLAEIEKVRVKSRKGYRHRAALFYELPSQDEYPYYYDQIKNPISINIIRQKILDNEYDNAEEFKQDVELMFSNAKFFNLEGSEVYNDAIVMQKVFIVKFESSFGKVQEAVTVDKS</sequence>
<accession>A0ACA9LYR6</accession>
<keyword evidence="2" id="KW-1185">Reference proteome</keyword>